<dbReference type="PROSITE" id="PS51257">
    <property type="entry name" value="PROKAR_LIPOPROTEIN"/>
    <property type="match status" value="1"/>
</dbReference>
<proteinExistence type="predicted"/>
<sequence>MRQYSPIKFFALAAALFIFGCGEPVSDLQNDKDINISSDKKISTENGARLNAPANDNLDKMDLAAKDDLNIKQAAVKAKEIVDNDKVIY</sequence>
<dbReference type="Proteomes" id="UP000242561">
    <property type="component" value="Chromosome"/>
</dbReference>
<gene>
    <name evidence="1" type="ORF">LPB140_07870</name>
</gene>
<organism evidence="1 2">
    <name type="scientific">Sphingorhabdus lutea</name>
    <dbReference type="NCBI Taxonomy" id="1913578"/>
    <lineage>
        <taxon>Bacteria</taxon>
        <taxon>Pseudomonadati</taxon>
        <taxon>Pseudomonadota</taxon>
        <taxon>Alphaproteobacteria</taxon>
        <taxon>Sphingomonadales</taxon>
        <taxon>Sphingomonadaceae</taxon>
        <taxon>Sphingorhabdus</taxon>
    </lineage>
</organism>
<dbReference type="RefSeq" id="WP_072559371.1">
    <property type="nucleotide sequence ID" value="NZ_CP018154.1"/>
</dbReference>
<evidence type="ECO:0000313" key="2">
    <source>
        <dbReference type="Proteomes" id="UP000242561"/>
    </source>
</evidence>
<name>A0A1L3JC76_9SPHN</name>
<evidence type="ECO:0008006" key="3">
    <source>
        <dbReference type="Google" id="ProtNLM"/>
    </source>
</evidence>
<dbReference type="AlphaFoldDB" id="A0A1L3JC76"/>
<evidence type="ECO:0000313" key="1">
    <source>
        <dbReference type="EMBL" id="APG62722.1"/>
    </source>
</evidence>
<dbReference type="STRING" id="1913578.LPB140_07870"/>
<protein>
    <recommendedName>
        <fullName evidence="3">Lipoprotein</fullName>
    </recommendedName>
</protein>
<dbReference type="EMBL" id="CP018154">
    <property type="protein sequence ID" value="APG62722.1"/>
    <property type="molecule type" value="Genomic_DNA"/>
</dbReference>
<reference evidence="1 2" key="1">
    <citation type="submission" date="2016-11" db="EMBL/GenBank/DDBJ databases">
        <title>Sphingorhabdus sp. LPB0140, isolated from marine environment.</title>
        <authorList>
            <person name="Kim E."/>
            <person name="Yi H."/>
        </authorList>
    </citation>
    <scope>NUCLEOTIDE SEQUENCE [LARGE SCALE GENOMIC DNA]</scope>
    <source>
        <strain evidence="1 2">LPB0140</strain>
    </source>
</reference>
<keyword evidence="2" id="KW-1185">Reference proteome</keyword>
<dbReference type="KEGG" id="sphl:LPB140_07870"/>
<accession>A0A1L3JC76</accession>